<evidence type="ECO:0000256" key="5">
    <source>
        <dbReference type="ARBA" id="ARBA00022982"/>
    </source>
</evidence>
<keyword evidence="2" id="KW-0004">4Fe-4S</keyword>
<reference evidence="10 11" key="1">
    <citation type="submission" date="2023-06" db="EMBL/GenBank/DDBJ databases">
        <title>Genome sequence of Methanimicrococcus sp. At1.</title>
        <authorList>
            <person name="Protasov E."/>
            <person name="Platt K."/>
            <person name="Poehlein A."/>
            <person name="Daniel R."/>
            <person name="Brune A."/>
        </authorList>
    </citation>
    <scope>NUCLEOTIDE SEQUENCE [LARGE SCALE GENOMIC DNA]</scope>
    <source>
        <strain evidence="10 11">At1</strain>
    </source>
</reference>
<keyword evidence="11" id="KW-1185">Reference proteome</keyword>
<dbReference type="PANTHER" id="PTHR43687">
    <property type="entry name" value="ADENYLYLSULFATE REDUCTASE, BETA SUBUNIT"/>
    <property type="match status" value="1"/>
</dbReference>
<keyword evidence="1" id="KW-0813">Transport</keyword>
<comment type="caution">
    <text evidence="10">The sequence shown here is derived from an EMBL/GenBank/DDBJ whole genome shotgun (WGS) entry which is preliminary data.</text>
</comment>
<evidence type="ECO:0000256" key="8">
    <source>
        <dbReference type="SAM" id="MobiDB-lite"/>
    </source>
</evidence>
<feature type="compositionally biased region" description="Low complexity" evidence="8">
    <location>
        <begin position="94"/>
        <end position="109"/>
    </location>
</feature>
<protein>
    <submittedName>
        <fullName evidence="10">Ion-translocating oxidoreductase complex subunit B</fullName>
    </submittedName>
</protein>
<evidence type="ECO:0000259" key="9">
    <source>
        <dbReference type="PROSITE" id="PS51379"/>
    </source>
</evidence>
<dbReference type="EMBL" id="JAWDKC010000001">
    <property type="protein sequence ID" value="MDV0444548.1"/>
    <property type="molecule type" value="Genomic_DNA"/>
</dbReference>
<evidence type="ECO:0000256" key="4">
    <source>
        <dbReference type="ARBA" id="ARBA00022737"/>
    </source>
</evidence>
<keyword evidence="7" id="KW-0411">Iron-sulfur</keyword>
<evidence type="ECO:0000256" key="3">
    <source>
        <dbReference type="ARBA" id="ARBA00022723"/>
    </source>
</evidence>
<dbReference type="PROSITE" id="PS51379">
    <property type="entry name" value="4FE4S_FER_2"/>
    <property type="match status" value="2"/>
</dbReference>
<organism evidence="10 11">
    <name type="scientific">Methanimicrococcus hacksteinii</name>
    <dbReference type="NCBI Taxonomy" id="3028293"/>
    <lineage>
        <taxon>Archaea</taxon>
        <taxon>Methanobacteriati</taxon>
        <taxon>Methanobacteriota</taxon>
        <taxon>Stenosarchaea group</taxon>
        <taxon>Methanomicrobia</taxon>
        <taxon>Methanosarcinales</taxon>
        <taxon>Methanosarcinaceae</taxon>
        <taxon>Methanimicrococcus</taxon>
    </lineage>
</organism>
<evidence type="ECO:0000256" key="2">
    <source>
        <dbReference type="ARBA" id="ARBA00022485"/>
    </source>
</evidence>
<evidence type="ECO:0000256" key="7">
    <source>
        <dbReference type="ARBA" id="ARBA00023014"/>
    </source>
</evidence>
<keyword evidence="6" id="KW-0408">Iron</keyword>
<dbReference type="RefSeq" id="WP_318784941.1">
    <property type="nucleotide sequence ID" value="NZ_JAWDKC010000001.1"/>
</dbReference>
<evidence type="ECO:0000256" key="6">
    <source>
        <dbReference type="ARBA" id="ARBA00023004"/>
    </source>
</evidence>
<evidence type="ECO:0000313" key="11">
    <source>
        <dbReference type="Proteomes" id="UP001272052"/>
    </source>
</evidence>
<evidence type="ECO:0000313" key="10">
    <source>
        <dbReference type="EMBL" id="MDV0444548.1"/>
    </source>
</evidence>
<evidence type="ECO:0000256" key="1">
    <source>
        <dbReference type="ARBA" id="ARBA00022448"/>
    </source>
</evidence>
<dbReference type="SUPFAM" id="SSF54862">
    <property type="entry name" value="4Fe-4S ferredoxins"/>
    <property type="match status" value="1"/>
</dbReference>
<proteinExistence type="predicted"/>
<keyword evidence="3" id="KW-0479">Metal-binding</keyword>
<feature type="domain" description="4Fe-4S ferredoxin-type" evidence="9">
    <location>
        <begin position="45"/>
        <end position="74"/>
    </location>
</feature>
<keyword evidence="5" id="KW-0249">Electron transport</keyword>
<feature type="domain" description="4Fe-4S ferredoxin-type" evidence="9">
    <location>
        <begin position="15"/>
        <end position="44"/>
    </location>
</feature>
<name>A0ABU3VMB9_9EURY</name>
<feature type="region of interest" description="Disordered" evidence="8">
    <location>
        <begin position="89"/>
        <end position="109"/>
    </location>
</feature>
<sequence length="151" mass="16390">MDLKMHSDKKTTVRNIVKIDEELCNGCGACVSPCAEGAIVIIDGKAKVVSDDLCDGLGACLGICPTGAMTIERREAVAFDEEKAELHKKENETKNANMNTNPNANQNSNANTNEISCFVCGKNDEGNYLVSVRKNGQNSWICTKCLPRLIH</sequence>
<keyword evidence="4" id="KW-0677">Repeat</keyword>
<gene>
    <name evidence="10" type="primary">rsxB_1</name>
    <name evidence="10" type="ORF">MmiAt1_00750</name>
</gene>
<dbReference type="InterPro" id="IPR050572">
    <property type="entry name" value="Fe-S_Ferredoxin"/>
</dbReference>
<accession>A0ABU3VMB9</accession>
<dbReference type="Proteomes" id="UP001272052">
    <property type="component" value="Unassembled WGS sequence"/>
</dbReference>
<dbReference type="Pfam" id="PF13237">
    <property type="entry name" value="Fer4_10"/>
    <property type="match status" value="1"/>
</dbReference>
<dbReference type="PANTHER" id="PTHR43687:SF6">
    <property type="entry name" value="L-ASPARTATE SEMIALDEHYDE SULFURTRANSFERASE IRON-SULFUR SUBUNIT"/>
    <property type="match status" value="1"/>
</dbReference>
<dbReference type="InterPro" id="IPR017896">
    <property type="entry name" value="4Fe4S_Fe-S-bd"/>
</dbReference>
<dbReference type="Gene3D" id="3.30.70.20">
    <property type="match status" value="2"/>
</dbReference>